<dbReference type="SUPFAM" id="SSF57196">
    <property type="entry name" value="EGF/Laminin"/>
    <property type="match status" value="1"/>
</dbReference>
<evidence type="ECO:0000256" key="2">
    <source>
        <dbReference type="ARBA" id="ARBA00022525"/>
    </source>
</evidence>
<dbReference type="InterPro" id="IPR018097">
    <property type="entry name" value="EGF_Ca-bd_CS"/>
</dbReference>
<keyword evidence="7" id="KW-1015">Disulfide bond</keyword>
<keyword evidence="12" id="KW-1185">Reference proteome</keyword>
<dbReference type="PROSITE" id="PS50026">
    <property type="entry name" value="EGF_3"/>
    <property type="match status" value="6"/>
</dbReference>
<feature type="domain" description="EGF-like" evidence="10">
    <location>
        <begin position="524"/>
        <end position="563"/>
    </location>
</feature>
<protein>
    <recommendedName>
        <fullName evidence="10">EGF-like domain-containing protein</fullName>
    </recommendedName>
</protein>
<comment type="caution">
    <text evidence="9">Lacks conserved residue(s) required for the propagation of feature annotation.</text>
</comment>
<dbReference type="PROSITE" id="PS01186">
    <property type="entry name" value="EGF_2"/>
    <property type="match status" value="4"/>
</dbReference>
<name>A0AAE0TGB5_9BIVA</name>
<keyword evidence="8" id="KW-0325">Glycoprotein</keyword>
<evidence type="ECO:0000256" key="7">
    <source>
        <dbReference type="ARBA" id="ARBA00023157"/>
    </source>
</evidence>
<proteinExistence type="predicted"/>
<evidence type="ECO:0000313" key="12">
    <source>
        <dbReference type="Proteomes" id="UP001195483"/>
    </source>
</evidence>
<feature type="domain" description="EGF-like" evidence="10">
    <location>
        <begin position="404"/>
        <end position="443"/>
    </location>
</feature>
<dbReference type="InterPro" id="IPR009030">
    <property type="entry name" value="Growth_fac_rcpt_cys_sf"/>
</dbReference>
<evidence type="ECO:0000313" key="11">
    <source>
        <dbReference type="EMBL" id="KAK3609846.1"/>
    </source>
</evidence>
<dbReference type="GO" id="GO:0005576">
    <property type="term" value="C:extracellular region"/>
    <property type="evidence" value="ECO:0007669"/>
    <property type="project" value="UniProtKB-SubCell"/>
</dbReference>
<reference evidence="11" key="1">
    <citation type="journal article" date="2021" name="Genome Biol. Evol.">
        <title>A High-Quality Reference Genome for a Parasitic Bivalve with Doubly Uniparental Inheritance (Bivalvia: Unionida).</title>
        <authorList>
            <person name="Smith C.H."/>
        </authorList>
    </citation>
    <scope>NUCLEOTIDE SEQUENCE</scope>
    <source>
        <strain evidence="11">CHS0354</strain>
    </source>
</reference>
<dbReference type="Pfam" id="PF12947">
    <property type="entry name" value="EGF_3"/>
    <property type="match status" value="2"/>
</dbReference>
<keyword evidence="3 9" id="KW-0245">EGF-like domain</keyword>
<comment type="caution">
    <text evidence="11">The sequence shown here is derived from an EMBL/GenBank/DDBJ whole genome shotgun (WGS) entry which is preliminary data.</text>
</comment>
<feature type="domain" description="EGF-like" evidence="10">
    <location>
        <begin position="484"/>
        <end position="523"/>
    </location>
</feature>
<organism evidence="11 12">
    <name type="scientific">Potamilus streckersoni</name>
    <dbReference type="NCBI Taxonomy" id="2493646"/>
    <lineage>
        <taxon>Eukaryota</taxon>
        <taxon>Metazoa</taxon>
        <taxon>Spiralia</taxon>
        <taxon>Lophotrochozoa</taxon>
        <taxon>Mollusca</taxon>
        <taxon>Bivalvia</taxon>
        <taxon>Autobranchia</taxon>
        <taxon>Heteroconchia</taxon>
        <taxon>Palaeoheterodonta</taxon>
        <taxon>Unionida</taxon>
        <taxon>Unionoidea</taxon>
        <taxon>Unionidae</taxon>
        <taxon>Ambleminae</taxon>
        <taxon>Lampsilini</taxon>
        <taxon>Potamilus</taxon>
    </lineage>
</organism>
<sequence>MNKTLQIRSGTEIIRLDNRLMNFHNELEKKGVYVTAIEPVSIYVIESFNPRLDAAEGYLALPISALSTEYLVVTDNSANRTMSQFVIAALENNTTVTITFKTTEKVYIHGIRYPSESEFSLEMSTLDTFQLQHGQDLTGTFIQSNKPIAVFSGCKCGFGRPIGGSCQHEVEQIVPICALGQEYITVPLLPGYRYRLIAPFSNTVATIQGQNYTIEKGHFLERWETKPVYIHSSKPVFVMEYGESTYTNLSDPSMITLLPISSFSNNITFGLPKIITSIDILDYLFVVVEANRADNLMLNKQRLNLEGKYSVSTYSGTNYTIMVINITSGYHTLHHFDRSVRYGAVLYGTGQWTSIGFLLGYHKEIEECSNKNSCNSNAECNSTTSSYKCTCKNGFNGDGTTCTDIDECIYPNRCHVSAECHNTAGSYNCTCKNGFTGNGTTCADIDECNVPDICQVNAECHNTAGSYSCDCKSGLVGNGTTCADIDECDDIKRCDVNAECHNIFGSYYCTCKNGLTGNGTTCTDINECLDRQRCHDNAECHNTVGSYTCTCKDGFTGNGITCADVDECTGKASCDVNAECHNTFGSYTCNCKNGFTGSGTTCAVTGNMSIPVVRSEIQRSAIHGNQLVFFCDFDPSTDPLMLYQVTWYRDKLRAEYILTSSNNSLYSSREKFRSLTYLSEVIITLGMTVVSKEFFRLQDLEETLVHIRLTVPFGCQGQTIECFLDVNMFYMETEADQCLVPTAAALSNCGVRISSKKWNQSYPLKIAIKHGQNLISISRKYNIRFRTDEHFHQSFFRNYTLDKEIQKCR</sequence>
<gene>
    <name evidence="11" type="ORF">CHS0354_015032</name>
</gene>
<evidence type="ECO:0000256" key="3">
    <source>
        <dbReference type="ARBA" id="ARBA00022536"/>
    </source>
</evidence>
<dbReference type="FunFam" id="2.10.25.10:FF:000506">
    <property type="entry name" value="Adhesion G protein-coupled receptor E1"/>
    <property type="match status" value="2"/>
</dbReference>
<dbReference type="InterPro" id="IPR000152">
    <property type="entry name" value="EGF-type_Asp/Asn_hydroxyl_site"/>
</dbReference>
<evidence type="ECO:0000259" key="10">
    <source>
        <dbReference type="PROSITE" id="PS50026"/>
    </source>
</evidence>
<dbReference type="InterPro" id="IPR024731">
    <property type="entry name" value="NELL2-like_EGF"/>
</dbReference>
<reference evidence="11" key="3">
    <citation type="submission" date="2023-05" db="EMBL/GenBank/DDBJ databases">
        <authorList>
            <person name="Smith C.H."/>
        </authorList>
    </citation>
    <scope>NUCLEOTIDE SEQUENCE</scope>
    <source>
        <strain evidence="11">CHS0354</strain>
        <tissue evidence="11">Mantle</tissue>
    </source>
</reference>
<dbReference type="GO" id="GO:0005509">
    <property type="term" value="F:calcium ion binding"/>
    <property type="evidence" value="ECO:0007669"/>
    <property type="project" value="InterPro"/>
</dbReference>
<evidence type="ECO:0000256" key="8">
    <source>
        <dbReference type="ARBA" id="ARBA00023180"/>
    </source>
</evidence>
<evidence type="ECO:0000256" key="9">
    <source>
        <dbReference type="PROSITE-ProRule" id="PRU00076"/>
    </source>
</evidence>
<keyword evidence="5" id="KW-0677">Repeat</keyword>
<dbReference type="InterPro" id="IPR026823">
    <property type="entry name" value="cEGF"/>
</dbReference>
<evidence type="ECO:0000256" key="1">
    <source>
        <dbReference type="ARBA" id="ARBA00004613"/>
    </source>
</evidence>
<keyword evidence="6" id="KW-0106">Calcium</keyword>
<feature type="domain" description="EGF-like" evidence="10">
    <location>
        <begin position="564"/>
        <end position="603"/>
    </location>
</feature>
<keyword evidence="4" id="KW-0732">Signal</keyword>
<dbReference type="Pfam" id="PF12662">
    <property type="entry name" value="cEGF"/>
    <property type="match status" value="2"/>
</dbReference>
<dbReference type="Gene3D" id="2.10.25.10">
    <property type="entry name" value="Laminin"/>
    <property type="match status" value="6"/>
</dbReference>
<evidence type="ECO:0000256" key="6">
    <source>
        <dbReference type="ARBA" id="ARBA00022837"/>
    </source>
</evidence>
<feature type="domain" description="EGF-like" evidence="10">
    <location>
        <begin position="444"/>
        <end position="483"/>
    </location>
</feature>
<dbReference type="Pfam" id="PF17517">
    <property type="entry name" value="IgGFc_binding"/>
    <property type="match status" value="1"/>
</dbReference>
<dbReference type="FunFam" id="2.10.25.10:FF:000038">
    <property type="entry name" value="Fibrillin 2"/>
    <property type="match status" value="3"/>
</dbReference>
<dbReference type="PANTHER" id="PTHR24039:SF28">
    <property type="entry name" value="EGF-LIKE DOMAIN-CONTAINING PROTEIN"/>
    <property type="match status" value="1"/>
</dbReference>
<reference evidence="11" key="2">
    <citation type="journal article" date="2021" name="Genome Biol. Evol.">
        <title>Developing a high-quality reference genome for a parasitic bivalve with doubly uniparental inheritance (Bivalvia: Unionida).</title>
        <authorList>
            <person name="Smith C.H."/>
        </authorList>
    </citation>
    <scope>NUCLEOTIDE SEQUENCE</scope>
    <source>
        <strain evidence="11">CHS0354</strain>
        <tissue evidence="11">Mantle</tissue>
    </source>
</reference>
<evidence type="ECO:0000256" key="5">
    <source>
        <dbReference type="ARBA" id="ARBA00022737"/>
    </source>
</evidence>
<dbReference type="InterPro" id="IPR035234">
    <property type="entry name" value="IgGFc-bd_N"/>
</dbReference>
<dbReference type="InterPro" id="IPR000742">
    <property type="entry name" value="EGF"/>
</dbReference>
<dbReference type="PROSITE" id="PS01187">
    <property type="entry name" value="EGF_CA"/>
    <property type="match status" value="2"/>
</dbReference>
<accession>A0AAE0TGB5</accession>
<dbReference type="AlphaFoldDB" id="A0AAE0TGB5"/>
<evidence type="ECO:0000256" key="4">
    <source>
        <dbReference type="ARBA" id="ARBA00022729"/>
    </source>
</evidence>
<dbReference type="Proteomes" id="UP001195483">
    <property type="component" value="Unassembled WGS sequence"/>
</dbReference>
<dbReference type="PROSITE" id="PS00010">
    <property type="entry name" value="ASX_HYDROXYL"/>
    <property type="match status" value="5"/>
</dbReference>
<dbReference type="InterPro" id="IPR001881">
    <property type="entry name" value="EGF-like_Ca-bd_dom"/>
</dbReference>
<dbReference type="SMART" id="SM00179">
    <property type="entry name" value="EGF_CA"/>
    <property type="match status" value="6"/>
</dbReference>
<feature type="domain" description="EGF-like" evidence="10">
    <location>
        <begin position="364"/>
        <end position="403"/>
    </location>
</feature>
<dbReference type="PANTHER" id="PTHR24039">
    <property type="entry name" value="FIBRILLIN-RELATED"/>
    <property type="match status" value="1"/>
</dbReference>
<dbReference type="CDD" id="cd00054">
    <property type="entry name" value="EGF_CA"/>
    <property type="match status" value="6"/>
</dbReference>
<dbReference type="Pfam" id="PF07645">
    <property type="entry name" value="EGF_CA"/>
    <property type="match status" value="2"/>
</dbReference>
<dbReference type="SMART" id="SM00181">
    <property type="entry name" value="EGF"/>
    <property type="match status" value="6"/>
</dbReference>
<dbReference type="InterPro" id="IPR049883">
    <property type="entry name" value="NOTCH1_EGF-like"/>
</dbReference>
<dbReference type="SUPFAM" id="SSF57184">
    <property type="entry name" value="Growth factor receptor domain"/>
    <property type="match status" value="2"/>
</dbReference>
<keyword evidence="2" id="KW-0964">Secreted</keyword>
<comment type="subcellular location">
    <subcellularLocation>
        <location evidence="1">Secreted</location>
    </subcellularLocation>
</comment>
<dbReference type="EMBL" id="JAEAOA010000935">
    <property type="protein sequence ID" value="KAK3609846.1"/>
    <property type="molecule type" value="Genomic_DNA"/>
</dbReference>